<feature type="chain" id="PRO_5010853514" evidence="2">
    <location>
        <begin position="26"/>
        <end position="136"/>
    </location>
</feature>
<accession>A0A1X0ZPE0</accession>
<sequence>MKHMGYLGISLITAFPYLFTTVSVADDLAVAVEHGQASKDTGARPQGVSASKGNPTKASNGPLPGDVCLFSSFNGNEIQARECGSGHFSAQGPEQVLGVDERQHALRSSVQVERGRSEVASVSESKLADRTTAHSA</sequence>
<proteinExistence type="predicted"/>
<feature type="region of interest" description="Disordered" evidence="1">
    <location>
        <begin position="35"/>
        <end position="63"/>
    </location>
</feature>
<name>A0A1X0ZPE0_PSEPU</name>
<feature type="compositionally biased region" description="Polar residues" evidence="1">
    <location>
        <begin position="48"/>
        <end position="59"/>
    </location>
</feature>
<evidence type="ECO:0000256" key="2">
    <source>
        <dbReference type="SAM" id="SignalP"/>
    </source>
</evidence>
<comment type="caution">
    <text evidence="3">The sequence shown here is derived from an EMBL/GenBank/DDBJ whole genome shotgun (WGS) entry which is preliminary data.</text>
</comment>
<organism evidence="3 4">
    <name type="scientific">Pseudomonas putida</name>
    <name type="common">Arthrobacter siderocapsulatus</name>
    <dbReference type="NCBI Taxonomy" id="303"/>
    <lineage>
        <taxon>Bacteria</taxon>
        <taxon>Pseudomonadati</taxon>
        <taxon>Pseudomonadota</taxon>
        <taxon>Gammaproteobacteria</taxon>
        <taxon>Pseudomonadales</taxon>
        <taxon>Pseudomonadaceae</taxon>
        <taxon>Pseudomonas</taxon>
    </lineage>
</organism>
<dbReference type="AlphaFoldDB" id="A0A1X0ZPE0"/>
<dbReference type="EMBL" id="NBWC01000038">
    <property type="protein sequence ID" value="ORL60488.1"/>
    <property type="molecule type" value="Genomic_DNA"/>
</dbReference>
<feature type="compositionally biased region" description="Basic and acidic residues" evidence="1">
    <location>
        <begin position="126"/>
        <end position="136"/>
    </location>
</feature>
<evidence type="ECO:0000256" key="1">
    <source>
        <dbReference type="SAM" id="MobiDB-lite"/>
    </source>
</evidence>
<dbReference type="Proteomes" id="UP000193675">
    <property type="component" value="Unassembled WGS sequence"/>
</dbReference>
<feature type="region of interest" description="Disordered" evidence="1">
    <location>
        <begin position="107"/>
        <end position="136"/>
    </location>
</feature>
<evidence type="ECO:0000313" key="4">
    <source>
        <dbReference type="Proteomes" id="UP000193675"/>
    </source>
</evidence>
<keyword evidence="2" id="KW-0732">Signal</keyword>
<dbReference type="RefSeq" id="WP_084858741.1">
    <property type="nucleotide sequence ID" value="NZ_JAOTEI010000088.1"/>
</dbReference>
<gene>
    <name evidence="3" type="ORF">B7H17_22250</name>
</gene>
<evidence type="ECO:0000313" key="3">
    <source>
        <dbReference type="EMBL" id="ORL60488.1"/>
    </source>
</evidence>
<feature type="signal peptide" evidence="2">
    <location>
        <begin position="1"/>
        <end position="25"/>
    </location>
</feature>
<reference evidence="3 4" key="1">
    <citation type="submission" date="2017-04" db="EMBL/GenBank/DDBJ databases">
        <title>Presence of VIM-2 positive Pseudomonas species in chickens and their surrounding environment.</title>
        <authorList>
            <person name="Zhang R."/>
        </authorList>
    </citation>
    <scope>NUCLEOTIDE SEQUENCE [LARGE SCALE GENOMIC DNA]</scope>
    <source>
        <strain evidence="3 4">DZ-C18</strain>
    </source>
</reference>
<protein>
    <submittedName>
        <fullName evidence="3">Uncharacterized protein</fullName>
    </submittedName>
</protein>